<gene>
    <name evidence="2" type="ORF">NVI5450_3231</name>
</gene>
<dbReference type="EMBL" id="FPLD01000086">
    <property type="protein sequence ID" value="SGZ07686.1"/>
    <property type="molecule type" value="Genomic_DNA"/>
</dbReference>
<dbReference type="Pfam" id="PF04965">
    <property type="entry name" value="GPW_gp25"/>
    <property type="match status" value="1"/>
</dbReference>
<dbReference type="Proteomes" id="UP000183794">
    <property type="component" value="Unassembled WGS sequence"/>
</dbReference>
<organism evidence="2 3">
    <name type="scientific">Moritella viscosa</name>
    <dbReference type="NCBI Taxonomy" id="80854"/>
    <lineage>
        <taxon>Bacteria</taxon>
        <taxon>Pseudomonadati</taxon>
        <taxon>Pseudomonadota</taxon>
        <taxon>Gammaproteobacteria</taxon>
        <taxon>Alteromonadales</taxon>
        <taxon>Moritellaceae</taxon>
        <taxon>Moritella</taxon>
    </lineage>
</organism>
<dbReference type="InterPro" id="IPR007048">
    <property type="entry name" value="IraD/Gp25-like"/>
</dbReference>
<evidence type="ECO:0000313" key="3">
    <source>
        <dbReference type="Proteomes" id="UP000183794"/>
    </source>
</evidence>
<dbReference type="InterPro" id="IPR017737">
    <property type="entry name" value="TssE1-like"/>
</dbReference>
<proteinExistence type="predicted"/>
<feature type="domain" description="IraD/Gp25-like" evidence="1">
    <location>
        <begin position="17"/>
        <end position="112"/>
    </location>
</feature>
<dbReference type="RefSeq" id="WP_075518329.1">
    <property type="nucleotide sequence ID" value="NZ_FPLD01000086.1"/>
</dbReference>
<sequence length="140" mass="15499">MSLLSKIKGQWRGDIDDVRDAIIENLAALLSARSPVWHDLELGEHTEGSIANFGMVSSLHSQGQSSSDLILHDVKSLIIQFEPRLKAVIVELDESSVATNKLKFRIEGLISCNFSEEVVVFDSSLDFTTNSLDVRKTNLV</sequence>
<dbReference type="SUPFAM" id="SSF160719">
    <property type="entry name" value="gpW/gp25-like"/>
    <property type="match status" value="1"/>
</dbReference>
<evidence type="ECO:0000313" key="2">
    <source>
        <dbReference type="EMBL" id="SGZ07686.1"/>
    </source>
</evidence>
<dbReference type="AlphaFoldDB" id="A0A1L0A4K2"/>
<dbReference type="OrthoDB" id="6401544at2"/>
<evidence type="ECO:0000259" key="1">
    <source>
        <dbReference type="Pfam" id="PF04965"/>
    </source>
</evidence>
<reference evidence="2 3" key="1">
    <citation type="submission" date="2016-11" db="EMBL/GenBank/DDBJ databases">
        <authorList>
            <person name="Jaros S."/>
            <person name="Januszkiewicz K."/>
            <person name="Wedrychowicz H."/>
        </authorList>
    </citation>
    <scope>NUCLEOTIDE SEQUENCE [LARGE SCALE GENOMIC DNA]</scope>
    <source>
        <strain evidence="2">NVI 5450</strain>
    </source>
</reference>
<dbReference type="NCBIfam" id="TIGR03357">
    <property type="entry name" value="VI_zyme"/>
    <property type="match status" value="1"/>
</dbReference>
<name>A0A1L0A4K2_9GAMM</name>
<protein>
    <recommendedName>
        <fullName evidence="1">IraD/Gp25-like domain-containing protein</fullName>
    </recommendedName>
</protein>
<accession>A0A1L0A4K2</accession>